<keyword evidence="3" id="KW-1185">Reference proteome</keyword>
<organism evidence="2 3">
    <name type="scientific">Rufibacter sediminis</name>
    <dbReference type="NCBI Taxonomy" id="2762756"/>
    <lineage>
        <taxon>Bacteria</taxon>
        <taxon>Pseudomonadati</taxon>
        <taxon>Bacteroidota</taxon>
        <taxon>Cytophagia</taxon>
        <taxon>Cytophagales</taxon>
        <taxon>Hymenobacteraceae</taxon>
        <taxon>Rufibacter</taxon>
    </lineage>
</organism>
<evidence type="ECO:0000313" key="3">
    <source>
        <dbReference type="Proteomes" id="UP000659698"/>
    </source>
</evidence>
<gene>
    <name evidence="2" type="ORF">H7U12_01790</name>
</gene>
<dbReference type="EMBL" id="JACOAF010000004">
    <property type="protein sequence ID" value="MBC3538392.1"/>
    <property type="molecule type" value="Genomic_DNA"/>
</dbReference>
<protein>
    <submittedName>
        <fullName evidence="2">DUF3667 domain-containing protein</fullName>
    </submittedName>
</protein>
<dbReference type="Pfam" id="PF12412">
    <property type="entry name" value="DUF3667"/>
    <property type="match status" value="1"/>
</dbReference>
<dbReference type="InterPro" id="IPR022134">
    <property type="entry name" value="DUF3667"/>
</dbReference>
<proteinExistence type="predicted"/>
<sequence>MEAHVAIESRPTVLERGRMDICVSCGEPMEKKFCPACGEKKVHRHDFTLSHFLEELVESFTHFDGKFFKTIKLLLLKPGLLPAYFSQGKRVGYMKPLQLFIVCNLFFFLLVGDAGGFALQLDGFYRYEPFTSFGTQQIVDQVAGSEARLDAVAAVFNEKIVAQSKAFIVFFVPVFALACLVAFSRSRKFLVEHLVFSVYLFAFILLCSIASRYLLEWPIAFFFKTISRSAFDQVVTLVSTVLIAGYFAVAAKRFYQVTWRRAISGALLATVLFLVSIYAYRLLLFFKIIYSIDV</sequence>
<dbReference type="RefSeq" id="WP_186631961.1">
    <property type="nucleotide sequence ID" value="NZ_JACOAF010000004.1"/>
</dbReference>
<reference evidence="2 3" key="1">
    <citation type="journal article" date="2019" name="Int. J. Syst. Evol. Microbiol.">
        <title>Rufibacter sediminis sp. nov., isolated from freshwater lake sediment.</title>
        <authorList>
            <person name="Qu J.H."/>
            <person name="Zhang L.J."/>
            <person name="Fu Y.H."/>
            <person name="Li H.F."/>
        </authorList>
    </citation>
    <scope>NUCLEOTIDE SEQUENCE [LARGE SCALE GENOMIC DNA]</scope>
    <source>
        <strain evidence="2 3">H-1</strain>
    </source>
</reference>
<evidence type="ECO:0000313" key="2">
    <source>
        <dbReference type="EMBL" id="MBC3538392.1"/>
    </source>
</evidence>
<keyword evidence="1" id="KW-0812">Transmembrane</keyword>
<dbReference type="Proteomes" id="UP000659698">
    <property type="component" value="Unassembled WGS sequence"/>
</dbReference>
<dbReference type="SUPFAM" id="SSF144206">
    <property type="entry name" value="NOB1 zinc finger-like"/>
    <property type="match status" value="1"/>
</dbReference>
<accession>A0ABR6VMJ2</accession>
<dbReference type="InterPro" id="IPR036283">
    <property type="entry name" value="NOB1_Zf-like_sf"/>
</dbReference>
<feature type="transmembrane region" description="Helical" evidence="1">
    <location>
        <begin position="166"/>
        <end position="183"/>
    </location>
</feature>
<name>A0ABR6VMJ2_9BACT</name>
<feature type="transmembrane region" description="Helical" evidence="1">
    <location>
        <begin position="234"/>
        <end position="255"/>
    </location>
</feature>
<feature type="transmembrane region" description="Helical" evidence="1">
    <location>
        <begin position="267"/>
        <end position="290"/>
    </location>
</feature>
<comment type="caution">
    <text evidence="2">The sequence shown here is derived from an EMBL/GenBank/DDBJ whole genome shotgun (WGS) entry which is preliminary data.</text>
</comment>
<feature type="transmembrane region" description="Helical" evidence="1">
    <location>
        <begin position="195"/>
        <end position="214"/>
    </location>
</feature>
<keyword evidence="1" id="KW-0472">Membrane</keyword>
<evidence type="ECO:0000256" key="1">
    <source>
        <dbReference type="SAM" id="Phobius"/>
    </source>
</evidence>
<keyword evidence="1" id="KW-1133">Transmembrane helix</keyword>
<feature type="transmembrane region" description="Helical" evidence="1">
    <location>
        <begin position="99"/>
        <end position="119"/>
    </location>
</feature>